<dbReference type="SUPFAM" id="SSF161098">
    <property type="entry name" value="MetI-like"/>
    <property type="match status" value="1"/>
</dbReference>
<feature type="transmembrane region" description="Helical" evidence="7">
    <location>
        <begin position="212"/>
        <end position="236"/>
    </location>
</feature>
<dbReference type="Pfam" id="PF00528">
    <property type="entry name" value="BPD_transp_1"/>
    <property type="match status" value="1"/>
</dbReference>
<keyword evidence="4 7" id="KW-0812">Transmembrane</keyword>
<evidence type="ECO:0000313" key="9">
    <source>
        <dbReference type="EMBL" id="MFC6087940.1"/>
    </source>
</evidence>
<feature type="domain" description="ABC transmembrane type-1" evidence="8">
    <location>
        <begin position="88"/>
        <end position="280"/>
    </location>
</feature>
<dbReference type="PANTHER" id="PTHR32243:SF18">
    <property type="entry name" value="INNER MEMBRANE ABC TRANSPORTER PERMEASE PROTEIN YCJP"/>
    <property type="match status" value="1"/>
</dbReference>
<keyword evidence="10" id="KW-1185">Reference proteome</keyword>
<evidence type="ECO:0000256" key="3">
    <source>
        <dbReference type="ARBA" id="ARBA00022475"/>
    </source>
</evidence>
<dbReference type="InterPro" id="IPR050901">
    <property type="entry name" value="BP-dep_ABC_trans_perm"/>
</dbReference>
<feature type="transmembrane region" description="Helical" evidence="7">
    <location>
        <begin position="20"/>
        <end position="41"/>
    </location>
</feature>
<evidence type="ECO:0000256" key="5">
    <source>
        <dbReference type="ARBA" id="ARBA00022989"/>
    </source>
</evidence>
<keyword evidence="2 7" id="KW-0813">Transport</keyword>
<evidence type="ECO:0000256" key="7">
    <source>
        <dbReference type="RuleBase" id="RU363032"/>
    </source>
</evidence>
<feature type="transmembrane region" description="Helical" evidence="7">
    <location>
        <begin position="261"/>
        <end position="279"/>
    </location>
</feature>
<evidence type="ECO:0000256" key="6">
    <source>
        <dbReference type="ARBA" id="ARBA00023136"/>
    </source>
</evidence>
<proteinExistence type="inferred from homology"/>
<evidence type="ECO:0000256" key="4">
    <source>
        <dbReference type="ARBA" id="ARBA00022692"/>
    </source>
</evidence>
<evidence type="ECO:0000313" key="10">
    <source>
        <dbReference type="Proteomes" id="UP001596220"/>
    </source>
</evidence>
<feature type="transmembrane region" description="Helical" evidence="7">
    <location>
        <begin position="126"/>
        <end position="150"/>
    </location>
</feature>
<protein>
    <submittedName>
        <fullName evidence="9">Carbohydrate ABC transporter permease</fullName>
    </submittedName>
</protein>
<organism evidence="9 10">
    <name type="scientific">Saccharothrix lopnurensis</name>
    <dbReference type="NCBI Taxonomy" id="1670621"/>
    <lineage>
        <taxon>Bacteria</taxon>
        <taxon>Bacillati</taxon>
        <taxon>Actinomycetota</taxon>
        <taxon>Actinomycetes</taxon>
        <taxon>Pseudonocardiales</taxon>
        <taxon>Pseudonocardiaceae</taxon>
        <taxon>Saccharothrix</taxon>
    </lineage>
</organism>
<keyword evidence="6 7" id="KW-0472">Membrane</keyword>
<feature type="transmembrane region" description="Helical" evidence="7">
    <location>
        <begin position="92"/>
        <end position="114"/>
    </location>
</feature>
<reference evidence="10" key="1">
    <citation type="journal article" date="2019" name="Int. J. Syst. Evol. Microbiol.">
        <title>The Global Catalogue of Microorganisms (GCM) 10K type strain sequencing project: providing services to taxonomists for standard genome sequencing and annotation.</title>
        <authorList>
            <consortium name="The Broad Institute Genomics Platform"/>
            <consortium name="The Broad Institute Genome Sequencing Center for Infectious Disease"/>
            <person name="Wu L."/>
            <person name="Ma J."/>
        </authorList>
    </citation>
    <scope>NUCLEOTIDE SEQUENCE [LARGE SCALE GENOMIC DNA]</scope>
    <source>
        <strain evidence="10">CGMCC 4.7246</strain>
    </source>
</reference>
<dbReference type="Proteomes" id="UP001596220">
    <property type="component" value="Unassembled WGS sequence"/>
</dbReference>
<comment type="caution">
    <text evidence="9">The sequence shown here is derived from an EMBL/GenBank/DDBJ whole genome shotgun (WGS) entry which is preliminary data.</text>
</comment>
<name>A0ABW1NX77_9PSEU</name>
<dbReference type="InterPro" id="IPR000515">
    <property type="entry name" value="MetI-like"/>
</dbReference>
<gene>
    <name evidence="9" type="ORF">ACFP3R_01505</name>
</gene>
<keyword evidence="3" id="KW-1003">Cell membrane</keyword>
<dbReference type="RefSeq" id="WP_380631965.1">
    <property type="nucleotide sequence ID" value="NZ_JBHSQO010000001.1"/>
</dbReference>
<evidence type="ECO:0000256" key="1">
    <source>
        <dbReference type="ARBA" id="ARBA00004651"/>
    </source>
</evidence>
<dbReference type="CDD" id="cd06261">
    <property type="entry name" value="TM_PBP2"/>
    <property type="match status" value="1"/>
</dbReference>
<comment type="subcellular location">
    <subcellularLocation>
        <location evidence="1 7">Cell membrane</location>
        <topology evidence="1 7">Multi-pass membrane protein</topology>
    </subcellularLocation>
</comment>
<dbReference type="InterPro" id="IPR035906">
    <property type="entry name" value="MetI-like_sf"/>
</dbReference>
<keyword evidence="5 7" id="KW-1133">Transmembrane helix</keyword>
<evidence type="ECO:0000259" key="8">
    <source>
        <dbReference type="PROSITE" id="PS50928"/>
    </source>
</evidence>
<dbReference type="PROSITE" id="PS50928">
    <property type="entry name" value="ABC_TM1"/>
    <property type="match status" value="1"/>
</dbReference>
<dbReference type="EMBL" id="JBHSQO010000001">
    <property type="protein sequence ID" value="MFC6087940.1"/>
    <property type="molecule type" value="Genomic_DNA"/>
</dbReference>
<evidence type="ECO:0000256" key="2">
    <source>
        <dbReference type="ARBA" id="ARBA00022448"/>
    </source>
</evidence>
<accession>A0ABW1NX77</accession>
<feature type="transmembrane region" description="Helical" evidence="7">
    <location>
        <begin position="156"/>
        <end position="175"/>
    </location>
</feature>
<dbReference type="Gene3D" id="1.10.3720.10">
    <property type="entry name" value="MetI-like"/>
    <property type="match status" value="1"/>
</dbReference>
<sequence length="295" mass="31756">MNRAAPPWTRDRVERAVLAVLRPVVIVFFLVATLLPFYYMVLLSLRPIEDLLLRPDSLLPDPGALTLATYADVLRPVVEGGQGFLELLGNSAAVAGASVVVALGIAVPGAYAVSRLEFFGRRQVSALFLLVYLFPGIVLAIPLFALLTQVQLRGSLVGLVLVYIAQTVPVALYMLKNHFATIPEGVEEAGLVDGLSRVGVIRRISLPLAVPSLVATGIFVFVIAWNEFLFALLFLVERRDRWTVSLGLAQLSGSVEVPTTVLMAGSVVITLPVVLLFLLTERLLSQGLTSGAEKG</sequence>
<dbReference type="PANTHER" id="PTHR32243">
    <property type="entry name" value="MALTOSE TRANSPORT SYSTEM PERMEASE-RELATED"/>
    <property type="match status" value="1"/>
</dbReference>
<comment type="similarity">
    <text evidence="7">Belongs to the binding-protein-dependent transport system permease family.</text>
</comment>